<comment type="caution">
    <text evidence="2">The sequence shown here is derived from an EMBL/GenBank/DDBJ whole genome shotgun (WGS) entry which is preliminary data.</text>
</comment>
<keyword evidence="3" id="KW-1185">Reference proteome</keyword>
<dbReference type="PANTHER" id="PTHR22876:SF5">
    <property type="entry name" value="CHROMOSOME 9 OPEN READING FRAME 85"/>
    <property type="match status" value="1"/>
</dbReference>
<feature type="region of interest" description="Disordered" evidence="1">
    <location>
        <begin position="65"/>
        <end position="152"/>
    </location>
</feature>
<gene>
    <name evidence="2" type="ORF">LSH36_425g02050</name>
</gene>
<accession>A0AAD9N034</accession>
<dbReference type="PANTHER" id="PTHR22876">
    <property type="entry name" value="ZGC:101016"/>
    <property type="match status" value="1"/>
</dbReference>
<evidence type="ECO:0000313" key="3">
    <source>
        <dbReference type="Proteomes" id="UP001208570"/>
    </source>
</evidence>
<sequence>MSSQRGNVIRHRPQKYKNQSSFKNTLHCNEKTKFINNLRAEGCCTRCKDIIEWKIKYKKYKPLTQPKKCQDGAGVSGSYSDKDCDDSDNGSDDVPSDNEGSDNNDTEDLEDKVTHLDLHQHKQDTLQRSISDEVYSNSRVNNYSDVSNDIDV</sequence>
<proteinExistence type="predicted"/>
<dbReference type="Proteomes" id="UP001208570">
    <property type="component" value="Unassembled WGS sequence"/>
</dbReference>
<dbReference type="AlphaFoldDB" id="A0AAD9N034"/>
<evidence type="ECO:0000313" key="2">
    <source>
        <dbReference type="EMBL" id="KAK2150071.1"/>
    </source>
</evidence>
<feature type="compositionally biased region" description="Polar residues" evidence="1">
    <location>
        <begin position="126"/>
        <end position="152"/>
    </location>
</feature>
<feature type="compositionally biased region" description="Acidic residues" evidence="1">
    <location>
        <begin position="83"/>
        <end position="110"/>
    </location>
</feature>
<feature type="compositionally biased region" description="Basic and acidic residues" evidence="1">
    <location>
        <begin position="111"/>
        <end position="125"/>
    </location>
</feature>
<dbReference type="InterPro" id="IPR019351">
    <property type="entry name" value="DUF2039"/>
</dbReference>
<organism evidence="2 3">
    <name type="scientific">Paralvinella palmiformis</name>
    <dbReference type="NCBI Taxonomy" id="53620"/>
    <lineage>
        <taxon>Eukaryota</taxon>
        <taxon>Metazoa</taxon>
        <taxon>Spiralia</taxon>
        <taxon>Lophotrochozoa</taxon>
        <taxon>Annelida</taxon>
        <taxon>Polychaeta</taxon>
        <taxon>Sedentaria</taxon>
        <taxon>Canalipalpata</taxon>
        <taxon>Terebellida</taxon>
        <taxon>Terebelliformia</taxon>
        <taxon>Alvinellidae</taxon>
        <taxon>Paralvinella</taxon>
    </lineage>
</organism>
<dbReference type="Pfam" id="PF10217">
    <property type="entry name" value="DUF2039"/>
    <property type="match status" value="1"/>
</dbReference>
<protein>
    <submittedName>
        <fullName evidence="2">Uncharacterized protein</fullName>
    </submittedName>
</protein>
<name>A0AAD9N034_9ANNE</name>
<dbReference type="EMBL" id="JAODUP010000425">
    <property type="protein sequence ID" value="KAK2150071.1"/>
    <property type="molecule type" value="Genomic_DNA"/>
</dbReference>
<reference evidence="2" key="1">
    <citation type="journal article" date="2023" name="Mol. Biol. Evol.">
        <title>Third-Generation Sequencing Reveals the Adaptive Role of the Epigenome in Three Deep-Sea Polychaetes.</title>
        <authorList>
            <person name="Perez M."/>
            <person name="Aroh O."/>
            <person name="Sun Y."/>
            <person name="Lan Y."/>
            <person name="Juniper S.K."/>
            <person name="Young C.R."/>
            <person name="Angers B."/>
            <person name="Qian P.Y."/>
        </authorList>
    </citation>
    <scope>NUCLEOTIDE SEQUENCE</scope>
    <source>
        <strain evidence="2">P08H-3</strain>
    </source>
</reference>
<evidence type="ECO:0000256" key="1">
    <source>
        <dbReference type="SAM" id="MobiDB-lite"/>
    </source>
</evidence>